<feature type="region of interest" description="Disordered" evidence="1">
    <location>
        <begin position="72"/>
        <end position="111"/>
    </location>
</feature>
<feature type="compositionally biased region" description="Basic residues" evidence="1">
    <location>
        <begin position="326"/>
        <end position="346"/>
    </location>
</feature>
<reference evidence="2 3" key="1">
    <citation type="journal article" date="2018" name="IMA Fungus">
        <title>IMA Genome-F 9: Draft genome sequence of Annulohypoxylon stygium, Aspergillus mulundensis, Berkeleyomyces basicola (syn. Thielaviopsis basicola), Ceratocystis smalleyi, two Cercospora beticola strains, Coleophoma cylindrospora, Fusarium fracticaudum, Phialophora cf. hyalina, and Morchella septimelata.</title>
        <authorList>
            <person name="Wingfield B.D."/>
            <person name="Bills G.F."/>
            <person name="Dong Y."/>
            <person name="Huang W."/>
            <person name="Nel W.J."/>
            <person name="Swalarsk-Parry B.S."/>
            <person name="Vaghefi N."/>
            <person name="Wilken P.M."/>
            <person name="An Z."/>
            <person name="de Beer Z.W."/>
            <person name="De Vos L."/>
            <person name="Chen L."/>
            <person name="Duong T.A."/>
            <person name="Gao Y."/>
            <person name="Hammerbacher A."/>
            <person name="Kikkert J.R."/>
            <person name="Li Y."/>
            <person name="Li H."/>
            <person name="Li K."/>
            <person name="Li Q."/>
            <person name="Liu X."/>
            <person name="Ma X."/>
            <person name="Naidoo K."/>
            <person name="Pethybridge S.J."/>
            <person name="Sun J."/>
            <person name="Steenkamp E.T."/>
            <person name="van der Nest M.A."/>
            <person name="van Wyk S."/>
            <person name="Wingfield M.J."/>
            <person name="Xiong C."/>
            <person name="Yue Q."/>
            <person name="Zhang X."/>
        </authorList>
    </citation>
    <scope>NUCLEOTIDE SEQUENCE [LARGE SCALE GENOMIC DNA]</scope>
    <source>
        <strain evidence="2 3">BP5796</strain>
    </source>
</reference>
<feature type="compositionally biased region" description="Polar residues" evidence="1">
    <location>
        <begin position="225"/>
        <end position="234"/>
    </location>
</feature>
<dbReference type="AlphaFoldDB" id="A0A3D8SYS9"/>
<proteinExistence type="predicted"/>
<feature type="region of interest" description="Disordered" evidence="1">
    <location>
        <begin position="529"/>
        <end position="604"/>
    </location>
</feature>
<dbReference type="Proteomes" id="UP000256328">
    <property type="component" value="Unassembled WGS sequence"/>
</dbReference>
<feature type="compositionally biased region" description="Basic and acidic residues" evidence="1">
    <location>
        <begin position="1"/>
        <end position="15"/>
    </location>
</feature>
<feature type="compositionally biased region" description="Low complexity" evidence="1">
    <location>
        <begin position="90"/>
        <end position="104"/>
    </location>
</feature>
<accession>A0A3D8SYS9</accession>
<protein>
    <submittedName>
        <fullName evidence="2">Uncharacterized protein</fullName>
    </submittedName>
</protein>
<sequence>MKRTGPEKRGSDPRAKSHPPSFEHDEDGFELQSLSPGPQPQPQYHPSNPFAILSSFPRNIVSSPSGILVASASRSAKKTLSPTVRAHVVPPTSRYTTTSPSSYAPLPPSNPFASSIQGQAPISPSYKQFHPSNPFAALVKAEASFPTAGTIDSNQVSLEAPFDHHRPADRHRPVDQVRPFDDYRQADHLRPIDPHQAMGNNGRVDYNNLFESQNYHAISKPPITPDSSQAQASTPRPPTPFEKEGSSSKSYHTPSRREQFRERYNVEGFHLPLSPPAPAHLRGATPTTMGGDSLYELNEFNPSNENLAQDTMSTPIIPPEGTNQPKKPKKAKKVKKKKKKKKKKKLTKEDMATFGKMTSGLNLEETNFAGQKLSTLEHDDLARLLLSKAIAVKTETTVTYEDAPDAGQERNAELGVVPNEWDLPTVSQNFGSTTTVEVGGRTFTIDSGSALVDMLPLPGDGPLDKGKKEVEGIQASLRAYIEAEASKHQIPDSDGVARIKEDLAGAHLPMVAFESEPTKFWKLRRKRNNVKKKRGGKKKKLGAASTEPGVHSSALEPSRAARELVLEGEGEGEEEDGEGTLVGEEPPEDAETEEMAGRLSGITI</sequence>
<keyword evidence="3" id="KW-1185">Reference proteome</keyword>
<name>A0A3D8SYS9_9HELO</name>
<evidence type="ECO:0000256" key="1">
    <source>
        <dbReference type="SAM" id="MobiDB-lite"/>
    </source>
</evidence>
<dbReference type="OrthoDB" id="21499at2759"/>
<feature type="compositionally biased region" description="Polar residues" evidence="1">
    <location>
        <begin position="72"/>
        <end position="82"/>
    </location>
</feature>
<feature type="region of interest" description="Disordered" evidence="1">
    <location>
        <begin position="217"/>
        <end position="349"/>
    </location>
</feature>
<evidence type="ECO:0000313" key="3">
    <source>
        <dbReference type="Proteomes" id="UP000256328"/>
    </source>
</evidence>
<dbReference type="EMBL" id="PDLN01000003">
    <property type="protein sequence ID" value="RDW91462.1"/>
    <property type="molecule type" value="Genomic_DNA"/>
</dbReference>
<evidence type="ECO:0000313" key="2">
    <source>
        <dbReference type="EMBL" id="RDW91462.1"/>
    </source>
</evidence>
<feature type="compositionally biased region" description="Basic residues" evidence="1">
    <location>
        <begin position="529"/>
        <end position="541"/>
    </location>
</feature>
<feature type="compositionally biased region" description="Basic and acidic residues" evidence="1">
    <location>
        <begin position="255"/>
        <end position="265"/>
    </location>
</feature>
<feature type="compositionally biased region" description="Polar residues" evidence="1">
    <location>
        <begin position="300"/>
        <end position="314"/>
    </location>
</feature>
<gene>
    <name evidence="2" type="ORF">BP5796_02627</name>
</gene>
<feature type="compositionally biased region" description="Acidic residues" evidence="1">
    <location>
        <begin position="585"/>
        <end position="594"/>
    </location>
</feature>
<comment type="caution">
    <text evidence="2">The sequence shown here is derived from an EMBL/GenBank/DDBJ whole genome shotgun (WGS) entry which is preliminary data.</text>
</comment>
<feature type="compositionally biased region" description="Acidic residues" evidence="1">
    <location>
        <begin position="566"/>
        <end position="578"/>
    </location>
</feature>
<feature type="region of interest" description="Disordered" evidence="1">
    <location>
        <begin position="1"/>
        <end position="50"/>
    </location>
</feature>
<organism evidence="2 3">
    <name type="scientific">Coleophoma crateriformis</name>
    <dbReference type="NCBI Taxonomy" id="565419"/>
    <lineage>
        <taxon>Eukaryota</taxon>
        <taxon>Fungi</taxon>
        <taxon>Dikarya</taxon>
        <taxon>Ascomycota</taxon>
        <taxon>Pezizomycotina</taxon>
        <taxon>Leotiomycetes</taxon>
        <taxon>Helotiales</taxon>
        <taxon>Dermateaceae</taxon>
        <taxon>Coleophoma</taxon>
    </lineage>
</organism>